<feature type="region of interest" description="Disordered" evidence="5">
    <location>
        <begin position="202"/>
        <end position="221"/>
    </location>
</feature>
<dbReference type="InterPro" id="IPR002109">
    <property type="entry name" value="Glutaredoxin"/>
</dbReference>
<reference evidence="8" key="2">
    <citation type="submission" date="2011-03" db="EMBL/GenBank/DDBJ databases">
        <title>Comparative genomics and transcriptomics of Neospora caninum and Toxoplasma gondii.</title>
        <authorList>
            <person name="Reid A.J."/>
            <person name="Sohal A."/>
            <person name="Harris D."/>
            <person name="Quail M."/>
            <person name="Sanders M."/>
            <person name="Berriman M."/>
            <person name="Wastling J.M."/>
            <person name="Pain A."/>
        </authorList>
    </citation>
    <scope>NUCLEOTIDE SEQUENCE</scope>
    <source>
        <strain evidence="8">Liverpool</strain>
    </source>
</reference>
<dbReference type="NCBIfam" id="TIGR02180">
    <property type="entry name" value="GRX_euk"/>
    <property type="match status" value="1"/>
</dbReference>
<feature type="signal peptide" evidence="6">
    <location>
        <begin position="1"/>
        <end position="24"/>
    </location>
</feature>
<evidence type="ECO:0000313" key="9">
    <source>
        <dbReference type="EMBL" id="CEL68858.1"/>
    </source>
</evidence>
<keyword evidence="10" id="KW-1185">Reference proteome</keyword>
<evidence type="ECO:0000256" key="4">
    <source>
        <dbReference type="ARBA" id="ARBA00023284"/>
    </source>
</evidence>
<reference evidence="9" key="4">
    <citation type="journal article" date="2015" name="PLoS ONE">
        <title>Comprehensive Evaluation of Toxoplasma gondii VEG and Neospora caninum LIV Genomes with Tachyzoite Stage Transcriptome and Proteome Defines Novel Transcript Features.</title>
        <authorList>
            <person name="Ramaprasad A."/>
            <person name="Mourier T."/>
            <person name="Naeem R."/>
            <person name="Malas T.B."/>
            <person name="Moussa E."/>
            <person name="Panigrahi A."/>
            <person name="Vermont S.J."/>
            <person name="Otto T.D."/>
            <person name="Wastling J."/>
            <person name="Pain A."/>
        </authorList>
    </citation>
    <scope>NUCLEOTIDE SEQUENCE</scope>
    <source>
        <strain evidence="9">Liverpool</strain>
    </source>
</reference>
<keyword evidence="4" id="KW-0676">Redox-active center</keyword>
<evidence type="ECO:0000256" key="6">
    <source>
        <dbReference type="SAM" id="SignalP"/>
    </source>
</evidence>
<dbReference type="EMBL" id="FR823391">
    <property type="protein sequence ID" value="CBZ54158.1"/>
    <property type="molecule type" value="Genomic_DNA"/>
</dbReference>
<keyword evidence="6" id="KW-0732">Signal</keyword>
<dbReference type="EMBL" id="LN714485">
    <property type="protein sequence ID" value="CEL68858.1"/>
    <property type="molecule type" value="Genomic_DNA"/>
</dbReference>
<dbReference type="InterPro" id="IPR011767">
    <property type="entry name" value="GLR_AS"/>
</dbReference>
<dbReference type="GO" id="GO:0034599">
    <property type="term" value="P:cellular response to oxidative stress"/>
    <property type="evidence" value="ECO:0007669"/>
    <property type="project" value="TreeGrafter"/>
</dbReference>
<feature type="domain" description="Glutaredoxin" evidence="7">
    <location>
        <begin position="245"/>
        <end position="307"/>
    </location>
</feature>
<evidence type="ECO:0000313" key="8">
    <source>
        <dbReference type="EMBL" id="CBZ54158.1"/>
    </source>
</evidence>
<dbReference type="eggNOG" id="KOG1752">
    <property type="taxonomic scope" value="Eukaryota"/>
</dbReference>
<evidence type="ECO:0000256" key="1">
    <source>
        <dbReference type="ARBA" id="ARBA00022448"/>
    </source>
</evidence>
<dbReference type="RefSeq" id="XP_003884189.1">
    <property type="nucleotide sequence ID" value="XM_003884140.1"/>
</dbReference>
<dbReference type="InParanoid" id="F0VLN0"/>
<sequence length="333" mass="36085">MRLNGNLRWVVFFLPFSHLLLVCGRSLCTVVAASIAHSDGGAGNPPLLPPADASGASARRLPPPLGSREEPGRTRWPRPPPDAPSRAVELFEAVRQPDSDEESRSDLENGYGAENLVAFGRRPGSLPRGGSVSLRGGFLNPPAWTWPDCFLRQLPRRQRGEPATGRGRSKRCHCRGDAVAPGIYCSIMCAQMNAHMKARSTLPQKTGETADAAKDDSAIEDRDTADDQDVVLLEWIKQKITQHKVVVFVKSFCPFCQTALEILRDVGVKDLGVVTIEKTACTSQIQDVLERMTGARTVPRIFIGGKFFGGCSDLEEAEADGELQEILAAAAAV</sequence>
<dbReference type="OrthoDB" id="44061at2759"/>
<keyword evidence="2" id="KW-0249">Electron transport</keyword>
<dbReference type="OMA" id="RVIRAWI"/>
<accession>F0VLN0</accession>
<keyword evidence="3" id="KW-1015">Disulfide bond</keyword>
<evidence type="ECO:0000313" key="10">
    <source>
        <dbReference type="Proteomes" id="UP000007494"/>
    </source>
</evidence>
<dbReference type="SUPFAM" id="SSF52833">
    <property type="entry name" value="Thioredoxin-like"/>
    <property type="match status" value="1"/>
</dbReference>
<evidence type="ECO:0000256" key="2">
    <source>
        <dbReference type="ARBA" id="ARBA00022982"/>
    </source>
</evidence>
<keyword evidence="1" id="KW-0813">Transport</keyword>
<dbReference type="GO" id="GO:0005737">
    <property type="term" value="C:cytoplasm"/>
    <property type="evidence" value="ECO:0007669"/>
    <property type="project" value="TreeGrafter"/>
</dbReference>
<organism evidence="8 10">
    <name type="scientific">Neospora caninum (strain Liverpool)</name>
    <dbReference type="NCBI Taxonomy" id="572307"/>
    <lineage>
        <taxon>Eukaryota</taxon>
        <taxon>Sar</taxon>
        <taxon>Alveolata</taxon>
        <taxon>Apicomplexa</taxon>
        <taxon>Conoidasida</taxon>
        <taxon>Coccidia</taxon>
        <taxon>Eucoccidiorida</taxon>
        <taxon>Eimeriorina</taxon>
        <taxon>Sarcocystidae</taxon>
        <taxon>Neospora</taxon>
    </lineage>
</organism>
<protein>
    <submittedName>
        <fullName evidence="9">Glutaredoxin, putative</fullName>
    </submittedName>
</protein>
<dbReference type="Gene3D" id="3.40.30.10">
    <property type="entry name" value="Glutaredoxin"/>
    <property type="match status" value="1"/>
</dbReference>
<gene>
    <name evidence="9" type="ORF">BN1204_045900</name>
    <name evidence="8" type="ORF">NCLIV_045900</name>
</gene>
<dbReference type="GeneID" id="13442039"/>
<dbReference type="PRINTS" id="PR00160">
    <property type="entry name" value="GLUTAREDOXIN"/>
</dbReference>
<dbReference type="Pfam" id="PF00462">
    <property type="entry name" value="Glutaredoxin"/>
    <property type="match status" value="1"/>
</dbReference>
<dbReference type="PANTHER" id="PTHR45694">
    <property type="entry name" value="GLUTAREDOXIN 2"/>
    <property type="match status" value="1"/>
</dbReference>
<evidence type="ECO:0000259" key="7">
    <source>
        <dbReference type="Pfam" id="PF00462"/>
    </source>
</evidence>
<dbReference type="InterPro" id="IPR036249">
    <property type="entry name" value="Thioredoxin-like_sf"/>
</dbReference>
<dbReference type="InterPro" id="IPR011899">
    <property type="entry name" value="Glutaredoxin_euk/vir"/>
</dbReference>
<feature type="region of interest" description="Disordered" evidence="5">
    <location>
        <begin position="39"/>
        <end position="85"/>
    </location>
</feature>
<dbReference type="GO" id="GO:0015038">
    <property type="term" value="F:glutathione disulfide oxidoreductase activity"/>
    <property type="evidence" value="ECO:0007669"/>
    <property type="project" value="TreeGrafter"/>
</dbReference>
<reference evidence="10" key="3">
    <citation type="journal article" date="2012" name="PLoS Pathog.">
        <title>Comparative genomics of the apicomplexan parasites Toxoplasma gondii and Neospora caninum: Coccidia differing in host range and transmission strategy.</title>
        <authorList>
            <person name="Reid A.J."/>
            <person name="Vermont S.J."/>
            <person name="Cotton J.A."/>
            <person name="Harris D."/>
            <person name="Hill-Cawthorne G.A."/>
            <person name="Konen-Waisman S."/>
            <person name="Latham S.M."/>
            <person name="Mourier T."/>
            <person name="Norton R."/>
            <person name="Quail M.A."/>
            <person name="Sanders M."/>
            <person name="Shanmugam D."/>
            <person name="Sohal A."/>
            <person name="Wasmuth J.D."/>
            <person name="Brunk B."/>
            <person name="Grigg M.E."/>
            <person name="Howard J.C."/>
            <person name="Parkinson J."/>
            <person name="Roos D.S."/>
            <person name="Trees A.J."/>
            <person name="Berriman M."/>
            <person name="Pain A."/>
            <person name="Wastling J.M."/>
        </authorList>
    </citation>
    <scope>NUCLEOTIDE SEQUENCE [LARGE SCALE GENOMIC DNA]</scope>
    <source>
        <strain evidence="10">Liverpool</strain>
    </source>
</reference>
<dbReference type="VEuPathDB" id="ToxoDB:NCLIV_045900"/>
<dbReference type="AlphaFoldDB" id="F0VLN0"/>
<dbReference type="PANTHER" id="PTHR45694:SF18">
    <property type="entry name" value="GLUTAREDOXIN-1-RELATED"/>
    <property type="match status" value="1"/>
</dbReference>
<dbReference type="InterPro" id="IPR014025">
    <property type="entry name" value="Glutaredoxin_subgr"/>
</dbReference>
<dbReference type="Proteomes" id="UP000007494">
    <property type="component" value="Chromosome X"/>
</dbReference>
<dbReference type="PROSITE" id="PS51354">
    <property type="entry name" value="GLUTAREDOXIN_2"/>
    <property type="match status" value="1"/>
</dbReference>
<dbReference type="CDD" id="cd03419">
    <property type="entry name" value="GRX_GRXh_1_2_like"/>
    <property type="match status" value="1"/>
</dbReference>
<evidence type="ECO:0000256" key="5">
    <source>
        <dbReference type="SAM" id="MobiDB-lite"/>
    </source>
</evidence>
<feature type="compositionally biased region" description="Basic and acidic residues" evidence="5">
    <location>
        <begin position="211"/>
        <end position="221"/>
    </location>
</feature>
<reference evidence="8" key="1">
    <citation type="submission" date="2011-02" db="EMBL/GenBank/DDBJ databases">
        <authorList>
            <person name="Aslett M."/>
        </authorList>
    </citation>
    <scope>NUCLEOTIDE SEQUENCE</scope>
    <source>
        <strain evidence="8">Liverpool</strain>
    </source>
</reference>
<proteinExistence type="predicted"/>
<evidence type="ECO:0000256" key="3">
    <source>
        <dbReference type="ARBA" id="ARBA00023157"/>
    </source>
</evidence>
<dbReference type="PROSITE" id="PS00195">
    <property type="entry name" value="GLUTAREDOXIN_1"/>
    <property type="match status" value="1"/>
</dbReference>
<name>F0VLN0_NEOCL</name>
<feature type="chain" id="PRO_5007655373" evidence="6">
    <location>
        <begin position="25"/>
        <end position="333"/>
    </location>
</feature>